<feature type="domain" description="FAD/NAD(P)-binding" evidence="3">
    <location>
        <begin position="9"/>
        <end position="289"/>
    </location>
</feature>
<dbReference type="RefSeq" id="WP_089399828.1">
    <property type="nucleotide sequence ID" value="NZ_FZOT01000008.1"/>
</dbReference>
<dbReference type="SUPFAM" id="SSF51905">
    <property type="entry name" value="FAD/NAD(P)-binding domain"/>
    <property type="match status" value="1"/>
</dbReference>
<dbReference type="EMBL" id="FZOT01000008">
    <property type="protein sequence ID" value="SNS87167.1"/>
    <property type="molecule type" value="Genomic_DNA"/>
</dbReference>
<dbReference type="InterPro" id="IPR050097">
    <property type="entry name" value="Ferredoxin-NADP_redctase_2"/>
</dbReference>
<keyword evidence="2" id="KW-0560">Oxidoreductase</keyword>
<protein>
    <submittedName>
        <fullName evidence="4">Thioredoxin reductase (NADPH)</fullName>
    </submittedName>
</protein>
<keyword evidence="5" id="KW-1185">Reference proteome</keyword>
<dbReference type="Gene3D" id="3.50.50.60">
    <property type="entry name" value="FAD/NAD(P)-binding domain"/>
    <property type="match status" value="2"/>
</dbReference>
<sequence>MTFSAAKTDCVVIGGGPAGLTAAIYLARYEREVKVFDAGDSRAAWIPVSHNYPGFPEGISGKELLARLHAQAGRYGIRVISTAVHRLQRLQDGDFFVYYGDDVIRARTVLLGTGAMDRTVDFPGLREAVRRGLIRHCPICDGYEARNKRVGLLGSGPQNIREAMFIRHFTSDLTVMSLDREMQISAQDRMTLKENGIRIIEEPVSELMIDGDKIDAIKMHGGASYQFDSVYAMLGIDVRSELARELGADCDKDGNIRVDDHMHTSVPGLYAAGDVVSGLNQIAVATGQAAIAATAIHNSL</sequence>
<dbReference type="InterPro" id="IPR023753">
    <property type="entry name" value="FAD/NAD-binding_dom"/>
</dbReference>
<keyword evidence="1" id="KW-0285">Flavoprotein</keyword>
<organism evidence="4 5">
    <name type="scientific">Noviherbaspirillum humi</name>
    <dbReference type="NCBI Taxonomy" id="1688639"/>
    <lineage>
        <taxon>Bacteria</taxon>
        <taxon>Pseudomonadati</taxon>
        <taxon>Pseudomonadota</taxon>
        <taxon>Betaproteobacteria</taxon>
        <taxon>Burkholderiales</taxon>
        <taxon>Oxalobacteraceae</taxon>
        <taxon>Noviherbaspirillum</taxon>
    </lineage>
</organism>
<proteinExistence type="predicted"/>
<name>A0A239I0T7_9BURK</name>
<evidence type="ECO:0000313" key="5">
    <source>
        <dbReference type="Proteomes" id="UP000198284"/>
    </source>
</evidence>
<dbReference type="Pfam" id="PF07992">
    <property type="entry name" value="Pyr_redox_2"/>
    <property type="match status" value="1"/>
</dbReference>
<dbReference type="PRINTS" id="PR00368">
    <property type="entry name" value="FADPNR"/>
</dbReference>
<accession>A0A239I0T7</accession>
<dbReference type="AlphaFoldDB" id="A0A239I0T7"/>
<evidence type="ECO:0000256" key="2">
    <source>
        <dbReference type="ARBA" id="ARBA00023002"/>
    </source>
</evidence>
<dbReference type="PRINTS" id="PR00469">
    <property type="entry name" value="PNDRDTASEII"/>
</dbReference>
<evidence type="ECO:0000256" key="1">
    <source>
        <dbReference type="ARBA" id="ARBA00022630"/>
    </source>
</evidence>
<evidence type="ECO:0000259" key="3">
    <source>
        <dbReference type="Pfam" id="PF07992"/>
    </source>
</evidence>
<dbReference type="PANTHER" id="PTHR48105">
    <property type="entry name" value="THIOREDOXIN REDUCTASE 1-RELATED-RELATED"/>
    <property type="match status" value="1"/>
</dbReference>
<dbReference type="OrthoDB" id="9786503at2"/>
<dbReference type="Proteomes" id="UP000198284">
    <property type="component" value="Unassembled WGS sequence"/>
</dbReference>
<gene>
    <name evidence="4" type="ORF">SAMN06265795_10854</name>
</gene>
<dbReference type="GO" id="GO:0016491">
    <property type="term" value="F:oxidoreductase activity"/>
    <property type="evidence" value="ECO:0007669"/>
    <property type="project" value="UniProtKB-KW"/>
</dbReference>
<reference evidence="4 5" key="1">
    <citation type="submission" date="2017-06" db="EMBL/GenBank/DDBJ databases">
        <authorList>
            <person name="Kim H.J."/>
            <person name="Triplett B.A."/>
        </authorList>
    </citation>
    <scope>NUCLEOTIDE SEQUENCE [LARGE SCALE GENOMIC DNA]</scope>
    <source>
        <strain evidence="4 5">U15</strain>
    </source>
</reference>
<dbReference type="InterPro" id="IPR036188">
    <property type="entry name" value="FAD/NAD-bd_sf"/>
</dbReference>
<evidence type="ECO:0000313" key="4">
    <source>
        <dbReference type="EMBL" id="SNS87167.1"/>
    </source>
</evidence>